<sequence length="171" mass="18859">MGLHETCQHHEMSRNLEANQLSGNLSSWLLSSNNFTGELPVTLAKLSQLKDLWIEGNGFSGPIPSGISNLENLTDLRISDLRGSVPSTFPLLEKLTKLQILVMRNCNIIGDLPEYLAKMTSLRDNLDLSFNKLTGQIPVTYAALSKVTNIYLTGNLLNGSVPSWIEDVKSM</sequence>
<evidence type="ECO:0000313" key="3">
    <source>
        <dbReference type="Proteomes" id="UP001374584"/>
    </source>
</evidence>
<protein>
    <submittedName>
        <fullName evidence="2">Uncharacterized protein</fullName>
    </submittedName>
</protein>
<gene>
    <name evidence="2" type="ORF">VNO80_27077</name>
</gene>
<dbReference type="InterPro" id="IPR032675">
    <property type="entry name" value="LRR_dom_sf"/>
</dbReference>
<organism evidence="2 3">
    <name type="scientific">Phaseolus coccineus</name>
    <name type="common">Scarlet runner bean</name>
    <name type="synonym">Phaseolus multiflorus</name>
    <dbReference type="NCBI Taxonomy" id="3886"/>
    <lineage>
        <taxon>Eukaryota</taxon>
        <taxon>Viridiplantae</taxon>
        <taxon>Streptophyta</taxon>
        <taxon>Embryophyta</taxon>
        <taxon>Tracheophyta</taxon>
        <taxon>Spermatophyta</taxon>
        <taxon>Magnoliopsida</taxon>
        <taxon>eudicotyledons</taxon>
        <taxon>Gunneridae</taxon>
        <taxon>Pentapetalae</taxon>
        <taxon>rosids</taxon>
        <taxon>fabids</taxon>
        <taxon>Fabales</taxon>
        <taxon>Fabaceae</taxon>
        <taxon>Papilionoideae</taxon>
        <taxon>50 kb inversion clade</taxon>
        <taxon>NPAAA clade</taxon>
        <taxon>indigoferoid/millettioid clade</taxon>
        <taxon>Phaseoleae</taxon>
        <taxon>Phaseolus</taxon>
    </lineage>
</organism>
<comment type="caution">
    <text evidence="2">The sequence shown here is derived from an EMBL/GenBank/DDBJ whole genome shotgun (WGS) entry which is preliminary data.</text>
</comment>
<dbReference type="InterPro" id="IPR001611">
    <property type="entry name" value="Leu-rich_rpt"/>
</dbReference>
<comment type="subcellular location">
    <subcellularLocation>
        <location evidence="1">Membrane</location>
        <topology evidence="1">Single-pass type I membrane protein</topology>
    </subcellularLocation>
</comment>
<dbReference type="AlphaFoldDB" id="A0AAN9QH92"/>
<dbReference type="Gene3D" id="3.80.10.10">
    <property type="entry name" value="Ribonuclease Inhibitor"/>
    <property type="match status" value="1"/>
</dbReference>
<dbReference type="Pfam" id="PF00560">
    <property type="entry name" value="LRR_1"/>
    <property type="match status" value="3"/>
</dbReference>
<dbReference type="PANTHER" id="PTHR48006:SF54">
    <property type="entry name" value="LRR RECEPTOR-LIKE KINASE"/>
    <property type="match status" value="1"/>
</dbReference>
<dbReference type="PANTHER" id="PTHR48006">
    <property type="entry name" value="LEUCINE-RICH REPEAT-CONTAINING PROTEIN DDB_G0281931-RELATED"/>
    <property type="match status" value="1"/>
</dbReference>
<accession>A0AAN9QH92</accession>
<dbReference type="InterPro" id="IPR051824">
    <property type="entry name" value="LRR_Rcpt-Like_S/T_Kinase"/>
</dbReference>
<dbReference type="Proteomes" id="UP001374584">
    <property type="component" value="Unassembled WGS sequence"/>
</dbReference>
<evidence type="ECO:0000313" key="2">
    <source>
        <dbReference type="EMBL" id="KAK7335299.1"/>
    </source>
</evidence>
<dbReference type="GO" id="GO:0016020">
    <property type="term" value="C:membrane"/>
    <property type="evidence" value="ECO:0007669"/>
    <property type="project" value="UniProtKB-SubCell"/>
</dbReference>
<evidence type="ECO:0000256" key="1">
    <source>
        <dbReference type="ARBA" id="ARBA00004479"/>
    </source>
</evidence>
<dbReference type="EMBL" id="JAYMYR010000010">
    <property type="protein sequence ID" value="KAK7335299.1"/>
    <property type="molecule type" value="Genomic_DNA"/>
</dbReference>
<proteinExistence type="predicted"/>
<name>A0AAN9QH92_PHACN</name>
<reference evidence="2 3" key="1">
    <citation type="submission" date="2024-01" db="EMBL/GenBank/DDBJ databases">
        <title>The genomes of 5 underutilized Papilionoideae crops provide insights into root nodulation and disease resistanc.</title>
        <authorList>
            <person name="Jiang F."/>
        </authorList>
    </citation>
    <scope>NUCLEOTIDE SEQUENCE [LARGE SCALE GENOMIC DNA]</scope>
    <source>
        <strain evidence="2">JINMINGXINNONG_FW02</strain>
        <tissue evidence="2">Leaves</tissue>
    </source>
</reference>
<dbReference type="SUPFAM" id="SSF52058">
    <property type="entry name" value="L domain-like"/>
    <property type="match status" value="1"/>
</dbReference>
<keyword evidence="3" id="KW-1185">Reference proteome</keyword>